<proteinExistence type="predicted"/>
<dbReference type="InterPro" id="IPR017900">
    <property type="entry name" value="4Fe4S_Fe_S_CS"/>
</dbReference>
<comment type="caution">
    <text evidence="6">The sequence shown here is derived from an EMBL/GenBank/DDBJ whole genome shotgun (WGS) entry which is preliminary data.</text>
</comment>
<organism evidence="6 7">
    <name type="scientific">Enorma phocaeensis</name>
    <dbReference type="NCBI Taxonomy" id="1871019"/>
    <lineage>
        <taxon>Bacteria</taxon>
        <taxon>Bacillati</taxon>
        <taxon>Actinomycetota</taxon>
        <taxon>Coriobacteriia</taxon>
        <taxon>Coriobacteriales</taxon>
        <taxon>Coriobacteriaceae</taxon>
        <taxon>Enorma</taxon>
    </lineage>
</organism>
<feature type="domain" description="4Fe-4S ferredoxin-type" evidence="5">
    <location>
        <begin position="87"/>
        <end position="116"/>
    </location>
</feature>
<evidence type="ECO:0000313" key="6">
    <source>
        <dbReference type="EMBL" id="MDM8274494.1"/>
    </source>
</evidence>
<evidence type="ECO:0000256" key="4">
    <source>
        <dbReference type="ARBA" id="ARBA00023014"/>
    </source>
</evidence>
<dbReference type="PROSITE" id="PS00198">
    <property type="entry name" value="4FE4S_FER_1"/>
    <property type="match status" value="2"/>
</dbReference>
<dbReference type="PANTHER" id="PTHR43687">
    <property type="entry name" value="ADENYLYLSULFATE REDUCTASE, BETA SUBUNIT"/>
    <property type="match status" value="1"/>
</dbReference>
<dbReference type="Gene3D" id="3.30.70.20">
    <property type="match status" value="1"/>
</dbReference>
<keyword evidence="1" id="KW-0004">4Fe-4S</keyword>
<evidence type="ECO:0000256" key="1">
    <source>
        <dbReference type="ARBA" id="ARBA00022485"/>
    </source>
</evidence>
<dbReference type="EMBL" id="JAUDDZ010000003">
    <property type="protein sequence ID" value="MDM8274494.1"/>
    <property type="molecule type" value="Genomic_DNA"/>
</dbReference>
<evidence type="ECO:0000313" key="7">
    <source>
        <dbReference type="Proteomes" id="UP001529421"/>
    </source>
</evidence>
<keyword evidence="3" id="KW-0408">Iron</keyword>
<reference evidence="7" key="1">
    <citation type="submission" date="2023-06" db="EMBL/GenBank/DDBJ databases">
        <title>Identification and characterization of horizontal gene transfer across gut microbiota members of farm animals based on homology search.</title>
        <authorList>
            <person name="Zeman M."/>
            <person name="Kubasova T."/>
            <person name="Jahodarova E."/>
            <person name="Nykrynova M."/>
            <person name="Rychlik I."/>
        </authorList>
    </citation>
    <scope>NUCLEOTIDE SEQUENCE [LARGE SCALE GENOMIC DNA]</scope>
    <source>
        <strain evidence="7">154_Feed</strain>
    </source>
</reference>
<evidence type="ECO:0000256" key="3">
    <source>
        <dbReference type="ARBA" id="ARBA00023004"/>
    </source>
</evidence>
<name>A0ABT7V7N2_9ACTN</name>
<dbReference type="InterPro" id="IPR050572">
    <property type="entry name" value="Fe-S_Ferredoxin"/>
</dbReference>
<dbReference type="SUPFAM" id="SSF54862">
    <property type="entry name" value="4Fe-4S ferredoxins"/>
    <property type="match status" value="1"/>
</dbReference>
<evidence type="ECO:0000259" key="5">
    <source>
        <dbReference type="PROSITE" id="PS51379"/>
    </source>
</evidence>
<feature type="domain" description="4Fe-4S ferredoxin-type" evidence="5">
    <location>
        <begin position="120"/>
        <end position="144"/>
    </location>
</feature>
<dbReference type="InterPro" id="IPR017896">
    <property type="entry name" value="4Fe4S_Fe-S-bd"/>
</dbReference>
<sequence length="168" mass="17026">MDDTFLEMADVLAEGGFVPVALGSFVAHHSLMTNVAAGRPDADDLAAVRALAAQVVEKLAHVDGAEAARVAAVPGNRPYRAFGGVAFKPEVNAGACTACGLCARACPTGAITIADAAATDAGLCVSCFRCVAVCPEGARSIGGGAELQAARDAFAQRCAARQESWFSL</sequence>
<accession>A0ABT7V7N2</accession>
<dbReference type="Proteomes" id="UP001529421">
    <property type="component" value="Unassembled WGS sequence"/>
</dbReference>
<dbReference type="PANTHER" id="PTHR43687:SF1">
    <property type="entry name" value="FERREDOXIN III"/>
    <property type="match status" value="1"/>
</dbReference>
<keyword evidence="2" id="KW-0479">Metal-binding</keyword>
<dbReference type="Pfam" id="PF00037">
    <property type="entry name" value="Fer4"/>
    <property type="match status" value="1"/>
</dbReference>
<dbReference type="PROSITE" id="PS51379">
    <property type="entry name" value="4FE4S_FER_2"/>
    <property type="match status" value="2"/>
</dbReference>
<evidence type="ECO:0000256" key="2">
    <source>
        <dbReference type="ARBA" id="ARBA00022723"/>
    </source>
</evidence>
<gene>
    <name evidence="6" type="ORF">QUW28_03105</name>
</gene>
<protein>
    <submittedName>
        <fullName evidence="6">4Fe-4S binding protein</fullName>
    </submittedName>
</protein>
<keyword evidence="4" id="KW-0411">Iron-sulfur</keyword>
<keyword evidence="7" id="KW-1185">Reference proteome</keyword>